<feature type="transmembrane region" description="Helical" evidence="11">
    <location>
        <begin position="414"/>
        <end position="435"/>
    </location>
</feature>
<reference evidence="13 14" key="1">
    <citation type="submission" date="2019-06" db="EMBL/GenBank/DDBJ databases">
        <title>Draft genomes of female and male turbot (Scophthalmus maximus).</title>
        <authorList>
            <person name="Xu H."/>
            <person name="Xu X.-W."/>
            <person name="Shao C."/>
            <person name="Chen S."/>
        </authorList>
    </citation>
    <scope>NUCLEOTIDE SEQUENCE [LARGE SCALE GENOMIC DNA]</scope>
    <source>
        <strain evidence="13">Ysfricsl-2016a</strain>
        <tissue evidence="13">Blood</tissue>
    </source>
</reference>
<dbReference type="InterPro" id="IPR000917">
    <property type="entry name" value="Sulfatase_N"/>
</dbReference>
<evidence type="ECO:0000313" key="14">
    <source>
        <dbReference type="Proteomes" id="UP000438429"/>
    </source>
</evidence>
<keyword evidence="5" id="KW-0479">Metal-binding</keyword>
<dbReference type="GO" id="GO:0046872">
    <property type="term" value="F:metal ion binding"/>
    <property type="evidence" value="ECO:0007669"/>
    <property type="project" value="UniProtKB-KW"/>
</dbReference>
<keyword evidence="6" id="KW-0378">Hydrolase</keyword>
<evidence type="ECO:0000256" key="8">
    <source>
        <dbReference type="ARBA" id="ARBA00022989"/>
    </source>
</evidence>
<dbReference type="InterPro" id="IPR024607">
    <property type="entry name" value="Sulfatase_CS"/>
</dbReference>
<protein>
    <recommendedName>
        <fullName evidence="12">MARVEL domain-containing protein</fullName>
    </recommendedName>
</protein>
<evidence type="ECO:0000256" key="10">
    <source>
        <dbReference type="PROSITE-ProRule" id="PRU00581"/>
    </source>
</evidence>
<proteinExistence type="inferred from homology"/>
<evidence type="ECO:0000256" key="9">
    <source>
        <dbReference type="ARBA" id="ARBA00023136"/>
    </source>
</evidence>
<feature type="domain" description="MARVEL" evidence="12">
    <location>
        <begin position="320"/>
        <end position="439"/>
    </location>
</feature>
<keyword evidence="9 10" id="KW-0472">Membrane</keyword>
<evidence type="ECO:0000256" key="2">
    <source>
        <dbReference type="ARBA" id="ARBA00004141"/>
    </source>
</evidence>
<evidence type="ECO:0000256" key="11">
    <source>
        <dbReference type="SAM" id="Phobius"/>
    </source>
</evidence>
<dbReference type="PROSITE" id="PS00149">
    <property type="entry name" value="SULFATASE_2"/>
    <property type="match status" value="1"/>
</dbReference>
<dbReference type="GO" id="GO:0004065">
    <property type="term" value="F:arylsulfatase activity"/>
    <property type="evidence" value="ECO:0007669"/>
    <property type="project" value="TreeGrafter"/>
</dbReference>
<evidence type="ECO:0000256" key="4">
    <source>
        <dbReference type="ARBA" id="ARBA00022692"/>
    </source>
</evidence>
<comment type="subcellular location">
    <subcellularLocation>
        <location evidence="2">Membrane</location>
        <topology evidence="2">Multi-pass membrane protein</topology>
    </subcellularLocation>
</comment>
<gene>
    <name evidence="13" type="ORF">F2P81_004437</name>
</gene>
<dbReference type="InterPro" id="IPR050738">
    <property type="entry name" value="Sulfatase"/>
</dbReference>
<dbReference type="InterPro" id="IPR017850">
    <property type="entry name" value="Alkaline_phosphatase_core_sf"/>
</dbReference>
<dbReference type="InterPro" id="IPR008253">
    <property type="entry name" value="Marvel"/>
</dbReference>
<dbReference type="Proteomes" id="UP000438429">
    <property type="component" value="Unassembled WGS sequence"/>
</dbReference>
<evidence type="ECO:0000313" key="13">
    <source>
        <dbReference type="EMBL" id="KAF0043100.1"/>
    </source>
</evidence>
<sequence>MGWGDLGVFGQPSKETPNLDAMAAQGMLLPNFYTANPLCSPSRAALLTGRLPVRNGFYTTNAHARNAYTPQDIVGGISKDEILLPQMLKKKGYVSKIVGKWHLGHRPQYLPLEKGFDEWFGAPNCHFGPYNSSIRPNIPVYNNSEMLGRFYEEFKIDRETGESNLTQIYLLVIFQLANVMDLFTTSLALAGISPPDDRTLDGLDLTPVLLSGSHTLLNRPIFYYRGNELMAVRLGQHKVHYWTWSNSWDQFKKGINFCPGQDVPGVTTHDQKEHTEEPIVFHLGRDPGEKFPISVLTQEYEDVLSRISPVVEQHKKSLVPGVPQLNMCDVAVMVTLFVAFVCFTVGSRPEYITASVMEFLITSLLLSLYLFKLNKRLTFFFWPLVDMVNSVLAAVFFTVLSLVALITYHVTGTLVGGIVTFMSAALLCVDSYTLFRSITFNKRRGESQSQGSGAVNGGAADHP</sequence>
<dbReference type="SUPFAM" id="SSF53649">
    <property type="entry name" value="Alkaline phosphatase-like"/>
    <property type="match status" value="2"/>
</dbReference>
<feature type="transmembrane region" description="Helical" evidence="11">
    <location>
        <begin position="352"/>
        <end position="371"/>
    </location>
</feature>
<comment type="caution">
    <text evidence="13">The sequence shown here is derived from an EMBL/GenBank/DDBJ whole genome shotgun (WGS) entry which is preliminary data.</text>
</comment>
<evidence type="ECO:0000256" key="3">
    <source>
        <dbReference type="ARBA" id="ARBA00008779"/>
    </source>
</evidence>
<evidence type="ECO:0000259" key="12">
    <source>
        <dbReference type="PROSITE" id="PS51225"/>
    </source>
</evidence>
<feature type="transmembrane region" description="Helical" evidence="11">
    <location>
        <begin position="383"/>
        <end position="408"/>
    </location>
</feature>
<evidence type="ECO:0000256" key="7">
    <source>
        <dbReference type="ARBA" id="ARBA00022837"/>
    </source>
</evidence>
<name>A0A6A4TH59_SCOMX</name>
<keyword evidence="8 11" id="KW-1133">Transmembrane helix</keyword>
<dbReference type="PROSITE" id="PS51225">
    <property type="entry name" value="MARVEL"/>
    <property type="match status" value="1"/>
</dbReference>
<dbReference type="Gene3D" id="3.30.1120.10">
    <property type="match status" value="1"/>
</dbReference>
<evidence type="ECO:0000256" key="1">
    <source>
        <dbReference type="ARBA" id="ARBA00001913"/>
    </source>
</evidence>
<evidence type="ECO:0000256" key="6">
    <source>
        <dbReference type="ARBA" id="ARBA00022801"/>
    </source>
</evidence>
<dbReference type="Pfam" id="PF00884">
    <property type="entry name" value="Sulfatase"/>
    <property type="match status" value="1"/>
</dbReference>
<keyword evidence="4 10" id="KW-0812">Transmembrane</keyword>
<accession>A0A6A4TH59</accession>
<dbReference type="AlphaFoldDB" id="A0A6A4TH59"/>
<dbReference type="PROSITE" id="PS00523">
    <property type="entry name" value="SULFATASE_1"/>
    <property type="match status" value="1"/>
</dbReference>
<comment type="cofactor">
    <cofactor evidence="1">
        <name>Ca(2+)</name>
        <dbReference type="ChEBI" id="CHEBI:29108"/>
    </cofactor>
</comment>
<dbReference type="PANTHER" id="PTHR42693:SF47">
    <property type="entry name" value="N-ACETYLGALACTOSAMINE-6-SULFATASE"/>
    <property type="match status" value="1"/>
</dbReference>
<evidence type="ECO:0000256" key="5">
    <source>
        <dbReference type="ARBA" id="ARBA00022723"/>
    </source>
</evidence>
<dbReference type="FunFam" id="3.30.1120.10:FF:000004">
    <property type="entry name" value="Galactosamine (N-acetyl)-6-sulfatase"/>
    <property type="match status" value="1"/>
</dbReference>
<keyword evidence="7" id="KW-0106">Calcium</keyword>
<dbReference type="Gene3D" id="3.40.720.10">
    <property type="entry name" value="Alkaline Phosphatase, subunit A"/>
    <property type="match status" value="2"/>
</dbReference>
<dbReference type="PANTHER" id="PTHR42693">
    <property type="entry name" value="ARYLSULFATASE FAMILY MEMBER"/>
    <property type="match status" value="1"/>
</dbReference>
<comment type="similarity">
    <text evidence="3">Belongs to the sulfatase family.</text>
</comment>
<dbReference type="EMBL" id="VEVO01000004">
    <property type="protein sequence ID" value="KAF0043100.1"/>
    <property type="molecule type" value="Genomic_DNA"/>
</dbReference>
<dbReference type="GO" id="GO:0016020">
    <property type="term" value="C:membrane"/>
    <property type="evidence" value="ECO:0007669"/>
    <property type="project" value="UniProtKB-SubCell"/>
</dbReference>
<organism evidence="13 14">
    <name type="scientific">Scophthalmus maximus</name>
    <name type="common">Turbot</name>
    <name type="synonym">Psetta maxima</name>
    <dbReference type="NCBI Taxonomy" id="52904"/>
    <lineage>
        <taxon>Eukaryota</taxon>
        <taxon>Metazoa</taxon>
        <taxon>Chordata</taxon>
        <taxon>Craniata</taxon>
        <taxon>Vertebrata</taxon>
        <taxon>Euteleostomi</taxon>
        <taxon>Actinopterygii</taxon>
        <taxon>Neopterygii</taxon>
        <taxon>Teleostei</taxon>
        <taxon>Neoteleostei</taxon>
        <taxon>Acanthomorphata</taxon>
        <taxon>Carangaria</taxon>
        <taxon>Pleuronectiformes</taxon>
        <taxon>Pleuronectoidei</taxon>
        <taxon>Scophthalmidae</taxon>
        <taxon>Scophthalmus</taxon>
    </lineage>
</organism>
<dbReference type="Pfam" id="PF14707">
    <property type="entry name" value="Sulfatase_C"/>
    <property type="match status" value="1"/>
</dbReference>